<dbReference type="Proteomes" id="UP000000702">
    <property type="component" value="Unassembled WGS sequence"/>
</dbReference>
<protein>
    <submittedName>
        <fullName evidence="1">WGS project CAEQ00000000 data, annotated contig 314</fullName>
    </submittedName>
</protein>
<reference evidence="2" key="1">
    <citation type="submission" date="2011-07" db="EMBL/GenBank/DDBJ databases">
        <title>Divergent evolution of antigenic variation in African trypanosomes.</title>
        <authorList>
            <person name="Jackson A.P."/>
            <person name="Berry A."/>
            <person name="Allison H.C."/>
            <person name="Burton P."/>
            <person name="Anderson J."/>
            <person name="Aslett M."/>
            <person name="Brown R."/>
            <person name="Corton N."/>
            <person name="Harris D."/>
            <person name="Hauser H."/>
            <person name="Gamble J."/>
            <person name="Gilderthorp R."/>
            <person name="McQuillan J."/>
            <person name="Quail M.A."/>
            <person name="Sanders M."/>
            <person name="Van Tonder A."/>
            <person name="Ginger M.L."/>
            <person name="Donelson J.E."/>
            <person name="Field M.C."/>
            <person name="Barry J.D."/>
            <person name="Berriman M."/>
            <person name="Hertz-Fowler C."/>
        </authorList>
    </citation>
    <scope>NUCLEOTIDE SEQUENCE [LARGE SCALE GENOMIC DNA]</scope>
    <source>
        <strain evidence="2">IL3000</strain>
    </source>
</reference>
<comment type="caution">
    <text evidence="1">The sequence shown here is derived from an EMBL/GenBank/DDBJ whole genome shotgun (WGS) entry which is preliminary data.</text>
</comment>
<proteinExistence type="predicted"/>
<evidence type="ECO:0000313" key="2">
    <source>
        <dbReference type="Proteomes" id="UP000000702"/>
    </source>
</evidence>
<evidence type="ECO:0000313" key="1">
    <source>
        <dbReference type="EMBL" id="CCD15812.1"/>
    </source>
</evidence>
<organism evidence="1 2">
    <name type="scientific">Trypanosoma congolense (strain IL3000)</name>
    <dbReference type="NCBI Taxonomy" id="1068625"/>
    <lineage>
        <taxon>Eukaryota</taxon>
        <taxon>Discoba</taxon>
        <taxon>Euglenozoa</taxon>
        <taxon>Kinetoplastea</taxon>
        <taxon>Metakinetoplastina</taxon>
        <taxon>Trypanosomatida</taxon>
        <taxon>Trypanosomatidae</taxon>
        <taxon>Trypanosoma</taxon>
        <taxon>Nannomonas</taxon>
    </lineage>
</organism>
<accession>F9WEU6</accession>
<keyword evidence="2" id="KW-1185">Reference proteome</keyword>
<dbReference type="VEuPathDB" id="TriTrypDB:TcIL3000_0_08130"/>
<name>F9WEU6_TRYCI</name>
<dbReference type="AlphaFoldDB" id="F9WEU6"/>
<gene>
    <name evidence="1" type="ORF">TCIL3000_0_08130</name>
</gene>
<dbReference type="EMBL" id="CAEQ01002064">
    <property type="protein sequence ID" value="CCD15812.1"/>
    <property type="molecule type" value="Genomic_DNA"/>
</dbReference>
<sequence length="344" mass="38625">MERVWVHVSRAPLFSFTVGRRTTVSSIHLRCAVEGRDNKVEIECSRFYLWAKYMPGTTTADGVLSDQPPHVVASFQLDETGLASSAGLTWMLAEGSAVAMQLMSQPHVPGILQQSAEELMTSLEDHNNAIASSDVTPEANSSPSCGPLNDITITLVGVEKERDEYISPWRPLLVYRWFELKQHVREATQIGSRSRGSMRPGSEVKFRKRPMLNGEVREATGLSSCGNYVLWQDGTLGYRRELVPYRRFFIPAREDKCVRVRSFPHRFADIVGEVPHGCVVEAIGRKKDPYTKEEYALLVLSGLPNAVALAETYELTSIERGKWVWGWSKIASSNGVVFLWEYVI</sequence>
<reference evidence="1 2" key="2">
    <citation type="journal article" date="2012" name="Proc. Natl. Acad. Sci. U.S.A.">
        <title>Antigenic diversity is generated by distinct evolutionary mechanisms in African trypanosome species.</title>
        <authorList>
            <person name="Jackson A.P."/>
            <person name="Berry A."/>
            <person name="Aslett M."/>
            <person name="Allison H.C."/>
            <person name="Burton P."/>
            <person name="Vavrova-Anderson J."/>
            <person name="Brown R."/>
            <person name="Browne H."/>
            <person name="Corton N."/>
            <person name="Hauser H."/>
            <person name="Gamble J."/>
            <person name="Gilderthorp R."/>
            <person name="Marcello L."/>
            <person name="McQuillan J."/>
            <person name="Otto T.D."/>
            <person name="Quail M.A."/>
            <person name="Sanders M.J."/>
            <person name="van Tonder A."/>
            <person name="Ginger M.L."/>
            <person name="Field M.C."/>
            <person name="Barry J.D."/>
            <person name="Hertz-Fowler C."/>
            <person name="Berriman M."/>
        </authorList>
    </citation>
    <scope>NUCLEOTIDE SEQUENCE [LARGE SCALE GENOMIC DNA]</scope>
    <source>
        <strain evidence="1 2">IL3000</strain>
    </source>
</reference>
<dbReference type="OMA" id="PHRYADV"/>